<evidence type="ECO:0000313" key="2">
    <source>
        <dbReference type="Proteomes" id="UP000663844"/>
    </source>
</evidence>
<dbReference type="AlphaFoldDB" id="A0A819XNL1"/>
<dbReference type="Proteomes" id="UP000663844">
    <property type="component" value="Unassembled WGS sequence"/>
</dbReference>
<accession>A0A819XNL1</accession>
<proteinExistence type="predicted"/>
<comment type="caution">
    <text evidence="1">The sequence shown here is derived from an EMBL/GenBank/DDBJ whole genome shotgun (WGS) entry which is preliminary data.</text>
</comment>
<evidence type="ECO:0000313" key="1">
    <source>
        <dbReference type="EMBL" id="CAF4144671.1"/>
    </source>
</evidence>
<feature type="non-terminal residue" evidence="1">
    <location>
        <position position="1"/>
    </location>
</feature>
<protein>
    <submittedName>
        <fullName evidence="1">Uncharacterized protein</fullName>
    </submittedName>
</protein>
<dbReference type="EMBL" id="CAJOAZ010006774">
    <property type="protein sequence ID" value="CAF4144671.1"/>
    <property type="molecule type" value="Genomic_DNA"/>
</dbReference>
<organism evidence="1 2">
    <name type="scientific">Adineta steineri</name>
    <dbReference type="NCBI Taxonomy" id="433720"/>
    <lineage>
        <taxon>Eukaryota</taxon>
        <taxon>Metazoa</taxon>
        <taxon>Spiralia</taxon>
        <taxon>Gnathifera</taxon>
        <taxon>Rotifera</taxon>
        <taxon>Eurotatoria</taxon>
        <taxon>Bdelloidea</taxon>
        <taxon>Adinetida</taxon>
        <taxon>Adinetidae</taxon>
        <taxon>Adineta</taxon>
    </lineage>
</organism>
<reference evidence="1" key="1">
    <citation type="submission" date="2021-02" db="EMBL/GenBank/DDBJ databases">
        <authorList>
            <person name="Nowell W R."/>
        </authorList>
    </citation>
    <scope>NUCLEOTIDE SEQUENCE</scope>
</reference>
<sequence>HSVRAWFLRRHKPNYRSTFMTLCRLHTAIQAAKVIKKQQRNAINGNESLIAILTNVFYEQKANEKNLIKLKQHSDSIHNRINRLETKLDTLLEILTRNNSNSQHSWL</sequence>
<name>A0A819XNL1_9BILA</name>
<gene>
    <name evidence="1" type="ORF">OXD698_LOCUS37735</name>
</gene>